<dbReference type="GO" id="GO:0005886">
    <property type="term" value="C:plasma membrane"/>
    <property type="evidence" value="ECO:0007669"/>
    <property type="project" value="UniProtKB-SubCell"/>
</dbReference>
<feature type="transmembrane region" description="Helical" evidence="12">
    <location>
        <begin position="414"/>
        <end position="437"/>
    </location>
</feature>
<organism evidence="13">
    <name type="scientific">termite gut metagenome</name>
    <dbReference type="NCBI Taxonomy" id="433724"/>
    <lineage>
        <taxon>unclassified sequences</taxon>
        <taxon>metagenomes</taxon>
        <taxon>organismal metagenomes</taxon>
    </lineage>
</organism>
<keyword evidence="5 12" id="KW-0812">Transmembrane</keyword>
<dbReference type="GO" id="GO:0015824">
    <property type="term" value="P:proline transport"/>
    <property type="evidence" value="ECO:0007669"/>
    <property type="project" value="TreeGrafter"/>
</dbReference>
<keyword evidence="6" id="KW-0769">Symport</keyword>
<evidence type="ECO:0000256" key="5">
    <source>
        <dbReference type="ARBA" id="ARBA00022692"/>
    </source>
</evidence>
<dbReference type="GO" id="GO:0015193">
    <property type="term" value="F:L-proline transmembrane transporter activity"/>
    <property type="evidence" value="ECO:0007669"/>
    <property type="project" value="TreeGrafter"/>
</dbReference>
<dbReference type="InterPro" id="IPR038377">
    <property type="entry name" value="Na/Glc_symporter_sf"/>
</dbReference>
<dbReference type="EMBL" id="SNRY01000300">
    <property type="protein sequence ID" value="KAA6342887.1"/>
    <property type="molecule type" value="Genomic_DNA"/>
</dbReference>
<evidence type="ECO:0000256" key="10">
    <source>
        <dbReference type="ARBA" id="ARBA00023136"/>
    </source>
</evidence>
<feature type="transmembrane region" description="Helical" evidence="12">
    <location>
        <begin position="123"/>
        <end position="141"/>
    </location>
</feature>
<evidence type="ECO:0000256" key="4">
    <source>
        <dbReference type="ARBA" id="ARBA00022475"/>
    </source>
</evidence>
<keyword evidence="11" id="KW-0739">Sodium transport</keyword>
<dbReference type="GO" id="GO:0005298">
    <property type="term" value="F:proline:sodium symporter activity"/>
    <property type="evidence" value="ECO:0007669"/>
    <property type="project" value="TreeGrafter"/>
</dbReference>
<feature type="transmembrane region" description="Helical" evidence="12">
    <location>
        <begin position="153"/>
        <end position="174"/>
    </location>
</feature>
<feature type="transmembrane region" description="Helical" evidence="12">
    <location>
        <begin position="247"/>
        <end position="265"/>
    </location>
</feature>
<reference evidence="13" key="1">
    <citation type="submission" date="2019-03" db="EMBL/GenBank/DDBJ databases">
        <title>Single cell metagenomics reveals metabolic interactions within the superorganism composed of flagellate Streblomastix strix and complex community of Bacteroidetes bacteria on its surface.</title>
        <authorList>
            <person name="Treitli S.C."/>
            <person name="Kolisko M."/>
            <person name="Husnik F."/>
            <person name="Keeling P."/>
            <person name="Hampl V."/>
        </authorList>
    </citation>
    <scope>NUCLEOTIDE SEQUENCE</scope>
    <source>
        <strain evidence="13">STM</strain>
    </source>
</reference>
<dbReference type="Pfam" id="PF00474">
    <property type="entry name" value="SSF"/>
    <property type="match status" value="1"/>
</dbReference>
<dbReference type="InterPro" id="IPR050277">
    <property type="entry name" value="Sodium:Solute_Symporter"/>
</dbReference>
<dbReference type="Gene3D" id="1.20.1730.10">
    <property type="entry name" value="Sodium/glucose cotransporter"/>
    <property type="match status" value="1"/>
</dbReference>
<keyword evidence="10 12" id="KW-0472">Membrane</keyword>
<evidence type="ECO:0000256" key="8">
    <source>
        <dbReference type="ARBA" id="ARBA00023053"/>
    </source>
</evidence>
<evidence type="ECO:0000256" key="9">
    <source>
        <dbReference type="ARBA" id="ARBA00023065"/>
    </source>
</evidence>
<dbReference type="AlphaFoldDB" id="A0A5J4SA13"/>
<feature type="transmembrane region" description="Helical" evidence="12">
    <location>
        <begin position="444"/>
        <end position="463"/>
    </location>
</feature>
<evidence type="ECO:0000256" key="3">
    <source>
        <dbReference type="ARBA" id="ARBA00022448"/>
    </source>
</evidence>
<feature type="transmembrane region" description="Helical" evidence="12">
    <location>
        <begin position="46"/>
        <end position="69"/>
    </location>
</feature>
<feature type="transmembrane region" description="Helical" evidence="12">
    <location>
        <begin position="286"/>
        <end position="304"/>
    </location>
</feature>
<feature type="transmembrane region" description="Helical" evidence="12">
    <location>
        <begin position="6"/>
        <end position="26"/>
    </location>
</feature>
<accession>A0A5J4SA13</accession>
<evidence type="ECO:0000256" key="11">
    <source>
        <dbReference type="ARBA" id="ARBA00023201"/>
    </source>
</evidence>
<dbReference type="FunFam" id="1.20.1730.10:FF:000016">
    <property type="entry name" value="Sodium symporter family protein"/>
    <property type="match status" value="1"/>
</dbReference>
<dbReference type="PANTHER" id="PTHR48086">
    <property type="entry name" value="SODIUM/PROLINE SYMPORTER-RELATED"/>
    <property type="match status" value="1"/>
</dbReference>
<evidence type="ECO:0000256" key="1">
    <source>
        <dbReference type="ARBA" id="ARBA00004651"/>
    </source>
</evidence>
<comment type="subcellular location">
    <subcellularLocation>
        <location evidence="1">Cell membrane</location>
        <topology evidence="1">Multi-pass membrane protein</topology>
    </subcellularLocation>
</comment>
<name>A0A5J4SA13_9ZZZZ</name>
<sequence>MNDTFILGLVVLIYLFSLAYLGYLGYRKTTSASDYLVGGRQMNPIIMSLSYGATFISASAIVGFGGVAAAFGMGIQWLCFLNIFVGVIIAFIFFGLRTRRLGVKLDVTTFPQLLGRHYGSRNLQVLIAAVIFLGMPLYAAVVMKGGAVFIEQIFQLDFNISLIIFTLVIAVYVIAGGIKGVMYTDALQAVIMFACMLFLLFWVYKILGMGFTEANQALTDIAPLVPDKFKELGHQGWTKMPVAGSPQWYSLVTSLILGVGIGCLAQPQLVVRFMTVKNGRQLKQGVFIGCLFIIITVGSIYHVGALSNLFFLKTEGGVASEVVKDIDKIIPYFINHATPNWFSAVFMLCILSAGMSTLSSQFHTMGTAAGSDIYNTYKPSSHNRLTNVIRMGILFSIVVSYVICYMLPNDIIARGTALFMGICASTFLPAYFCALYWKRATRQGALLSFWTGLAAGLFTLVFLHQKEAAAMGICKLLFGKDVLIGTYPFPVIDPIIFALPLSVIAIIVGSLLTKKEE</sequence>
<protein>
    <submittedName>
        <fullName evidence="13">Sodium:solute symporter</fullName>
    </submittedName>
</protein>
<proteinExistence type="inferred from homology"/>
<keyword evidence="9" id="KW-0406">Ion transport</keyword>
<keyword evidence="3" id="KW-0813">Transport</keyword>
<evidence type="ECO:0000256" key="7">
    <source>
        <dbReference type="ARBA" id="ARBA00022989"/>
    </source>
</evidence>
<feature type="transmembrane region" description="Helical" evidence="12">
    <location>
        <begin position="495"/>
        <end position="513"/>
    </location>
</feature>
<evidence type="ECO:0000256" key="12">
    <source>
        <dbReference type="SAM" id="Phobius"/>
    </source>
</evidence>
<gene>
    <name evidence="13" type="ORF">EZS27_009402</name>
</gene>
<dbReference type="PANTHER" id="PTHR48086:SF3">
    <property type="entry name" value="SODIUM_PROLINE SYMPORTER"/>
    <property type="match status" value="1"/>
</dbReference>
<feature type="transmembrane region" description="Helical" evidence="12">
    <location>
        <begin position="388"/>
        <end position="408"/>
    </location>
</feature>
<feature type="transmembrane region" description="Helical" evidence="12">
    <location>
        <begin position="341"/>
        <end position="358"/>
    </location>
</feature>
<keyword evidence="7 12" id="KW-1133">Transmembrane helix</keyword>
<dbReference type="PROSITE" id="PS50283">
    <property type="entry name" value="NA_SOLUT_SYMP_3"/>
    <property type="match status" value="1"/>
</dbReference>
<comment type="similarity">
    <text evidence="2">Belongs to the sodium:solute symporter (SSF) (TC 2.A.21) family.</text>
</comment>
<evidence type="ECO:0000256" key="6">
    <source>
        <dbReference type="ARBA" id="ARBA00022847"/>
    </source>
</evidence>
<feature type="transmembrane region" description="Helical" evidence="12">
    <location>
        <begin position="186"/>
        <end position="204"/>
    </location>
</feature>
<dbReference type="InterPro" id="IPR001734">
    <property type="entry name" value="Na/solute_symporter"/>
</dbReference>
<comment type="caution">
    <text evidence="13">The sequence shown here is derived from an EMBL/GenBank/DDBJ whole genome shotgun (WGS) entry which is preliminary data.</text>
</comment>
<evidence type="ECO:0000313" key="13">
    <source>
        <dbReference type="EMBL" id="KAA6342887.1"/>
    </source>
</evidence>
<keyword evidence="4" id="KW-1003">Cell membrane</keyword>
<dbReference type="CDD" id="cd10322">
    <property type="entry name" value="SLC5sbd"/>
    <property type="match status" value="1"/>
</dbReference>
<evidence type="ECO:0000256" key="2">
    <source>
        <dbReference type="ARBA" id="ARBA00006434"/>
    </source>
</evidence>
<feature type="transmembrane region" description="Helical" evidence="12">
    <location>
        <begin position="75"/>
        <end position="96"/>
    </location>
</feature>
<keyword evidence="8" id="KW-0915">Sodium</keyword>